<proteinExistence type="predicted"/>
<keyword evidence="1" id="KW-0472">Membrane</keyword>
<keyword evidence="4" id="KW-1185">Reference proteome</keyword>
<accession>A0A1T4K2E5</accession>
<gene>
    <name evidence="3" type="ORF">SAMN02745973_00301</name>
</gene>
<name>A0A1T4K2E5_9FIRM</name>
<feature type="transmembrane region" description="Helical" evidence="1">
    <location>
        <begin position="126"/>
        <end position="145"/>
    </location>
</feature>
<evidence type="ECO:0000313" key="4">
    <source>
        <dbReference type="Proteomes" id="UP000196365"/>
    </source>
</evidence>
<evidence type="ECO:0000259" key="2">
    <source>
        <dbReference type="Pfam" id="PF07670"/>
    </source>
</evidence>
<sequence>MLFLDTSIIEILKEGLLGAFSNIWKMVYIIIPLMIMLEIAKYYNWVYKIIKFIQPLLKKIGFEDNVVVPLLIGVIFGLLYGSGVMIDSVEEGEISKKDITLVLVFLVICHSIFEDTFLFSSLGVNFFVLFFARIAGAVLITYFFSRVFIKKNKLKDLENIKIFNHEDSI</sequence>
<feature type="transmembrane region" description="Helical" evidence="1">
    <location>
        <begin position="66"/>
        <end position="87"/>
    </location>
</feature>
<dbReference type="Pfam" id="PF07670">
    <property type="entry name" value="Gate"/>
    <property type="match status" value="1"/>
</dbReference>
<dbReference type="InterPro" id="IPR011642">
    <property type="entry name" value="Gate_dom"/>
</dbReference>
<evidence type="ECO:0000313" key="3">
    <source>
        <dbReference type="EMBL" id="SJZ36640.1"/>
    </source>
</evidence>
<dbReference type="RefSeq" id="WP_087677741.1">
    <property type="nucleotide sequence ID" value="NZ_FUWV01000001.1"/>
</dbReference>
<dbReference type="AlphaFoldDB" id="A0A1T4K2E5"/>
<protein>
    <submittedName>
        <fullName evidence="3">Nucleoside recognition</fullName>
    </submittedName>
</protein>
<dbReference type="Proteomes" id="UP000196365">
    <property type="component" value="Unassembled WGS sequence"/>
</dbReference>
<reference evidence="3 4" key="1">
    <citation type="submission" date="2017-02" db="EMBL/GenBank/DDBJ databases">
        <authorList>
            <person name="Peterson S.W."/>
        </authorList>
    </citation>
    <scope>NUCLEOTIDE SEQUENCE [LARGE SCALE GENOMIC DNA]</scope>
    <source>
        <strain evidence="3 4">DSM 15102</strain>
    </source>
</reference>
<organism evidence="3 4">
    <name type="scientific">Garciella nitratireducens DSM 15102</name>
    <dbReference type="NCBI Taxonomy" id="1121911"/>
    <lineage>
        <taxon>Bacteria</taxon>
        <taxon>Bacillati</taxon>
        <taxon>Bacillota</taxon>
        <taxon>Clostridia</taxon>
        <taxon>Eubacteriales</taxon>
        <taxon>Eubacteriaceae</taxon>
        <taxon>Garciella</taxon>
    </lineage>
</organism>
<keyword evidence="1" id="KW-0812">Transmembrane</keyword>
<keyword evidence="1" id="KW-1133">Transmembrane helix</keyword>
<feature type="transmembrane region" description="Helical" evidence="1">
    <location>
        <begin position="26"/>
        <end position="46"/>
    </location>
</feature>
<evidence type="ECO:0000256" key="1">
    <source>
        <dbReference type="SAM" id="Phobius"/>
    </source>
</evidence>
<dbReference type="OrthoDB" id="9779080at2"/>
<dbReference type="EMBL" id="FUWV01000001">
    <property type="protein sequence ID" value="SJZ36640.1"/>
    <property type="molecule type" value="Genomic_DNA"/>
</dbReference>
<feature type="domain" description="Nucleoside transporter/FeoB GTPase Gate" evidence="2">
    <location>
        <begin position="24"/>
        <end position="112"/>
    </location>
</feature>